<dbReference type="AlphaFoldDB" id="A0A9Q1GNK4"/>
<sequence length="152" mass="17464">MKGLALTVKSRCPEGTRLLLSDEDHLKISGTITCHERRALCGCALKNTMWVCFDPFSEAELNVNKVNSIGLNLLSASREKLHFDKISISDLISLRYANPRDSPLAFDSIGQKKKGEKSRHERKKKYTMKIAQWWEFGKVGKIEFYKKKERKC</sequence>
<gene>
    <name evidence="1" type="ORF">Cgig2_028256</name>
</gene>
<evidence type="ECO:0000313" key="1">
    <source>
        <dbReference type="EMBL" id="KAJ8422295.1"/>
    </source>
</evidence>
<proteinExistence type="predicted"/>
<organism evidence="1 2">
    <name type="scientific">Carnegiea gigantea</name>
    <dbReference type="NCBI Taxonomy" id="171969"/>
    <lineage>
        <taxon>Eukaryota</taxon>
        <taxon>Viridiplantae</taxon>
        <taxon>Streptophyta</taxon>
        <taxon>Embryophyta</taxon>
        <taxon>Tracheophyta</taxon>
        <taxon>Spermatophyta</taxon>
        <taxon>Magnoliopsida</taxon>
        <taxon>eudicotyledons</taxon>
        <taxon>Gunneridae</taxon>
        <taxon>Pentapetalae</taxon>
        <taxon>Caryophyllales</taxon>
        <taxon>Cactineae</taxon>
        <taxon>Cactaceae</taxon>
        <taxon>Cactoideae</taxon>
        <taxon>Echinocereeae</taxon>
        <taxon>Carnegiea</taxon>
    </lineage>
</organism>
<protein>
    <submittedName>
        <fullName evidence="1">Uncharacterized protein</fullName>
    </submittedName>
</protein>
<dbReference type="EMBL" id="JAKOGI010002308">
    <property type="protein sequence ID" value="KAJ8422295.1"/>
    <property type="molecule type" value="Genomic_DNA"/>
</dbReference>
<reference evidence="1" key="1">
    <citation type="submission" date="2022-04" db="EMBL/GenBank/DDBJ databases">
        <title>Carnegiea gigantea Genome sequencing and assembly v2.</title>
        <authorList>
            <person name="Copetti D."/>
            <person name="Sanderson M.J."/>
            <person name="Burquez A."/>
            <person name="Wojciechowski M.F."/>
        </authorList>
    </citation>
    <scope>NUCLEOTIDE SEQUENCE</scope>
    <source>
        <strain evidence="1">SGP5-SGP5p</strain>
        <tissue evidence="1">Aerial part</tissue>
    </source>
</reference>
<dbReference type="Proteomes" id="UP001153076">
    <property type="component" value="Unassembled WGS sequence"/>
</dbReference>
<accession>A0A9Q1GNK4</accession>
<keyword evidence="2" id="KW-1185">Reference proteome</keyword>
<evidence type="ECO:0000313" key="2">
    <source>
        <dbReference type="Proteomes" id="UP001153076"/>
    </source>
</evidence>
<comment type="caution">
    <text evidence="1">The sequence shown here is derived from an EMBL/GenBank/DDBJ whole genome shotgun (WGS) entry which is preliminary data.</text>
</comment>
<name>A0A9Q1GNK4_9CARY</name>